<evidence type="ECO:0000313" key="2">
    <source>
        <dbReference type="EMBL" id="AUW92549.1"/>
    </source>
</evidence>
<keyword evidence="1" id="KW-0472">Membrane</keyword>
<reference evidence="2 3" key="1">
    <citation type="journal article" date="2019" name="Sci. Rep.">
        <title>Sulfobacillus thermotolerans: new insights into resistance and metabolic capacities of acidophilic chemolithotrophs.</title>
        <authorList>
            <person name="Panyushkina A.E."/>
            <person name="Babenko V.V."/>
            <person name="Nikitina A.S."/>
            <person name="Selezneva O.V."/>
            <person name="Tsaplina I.A."/>
            <person name="Letarova M.A."/>
            <person name="Kostryukova E.S."/>
            <person name="Letarov A.V."/>
        </authorList>
    </citation>
    <scope>NUCLEOTIDE SEQUENCE [LARGE SCALE GENOMIC DNA]</scope>
    <source>
        <strain evidence="2 3">Kr1</strain>
    </source>
</reference>
<keyword evidence="1" id="KW-1133">Transmembrane helix</keyword>
<dbReference type="Proteomes" id="UP000325292">
    <property type="component" value="Chromosome"/>
</dbReference>
<sequence>MLGHVGSRYYLPALGQYLTPDSQFATSSYSYAGNAPTVLVDPTGHEGLVGAAIGAGLGLASGLLTTLVLPNHMSAGQKFNTVLVDTIGGGVSGVYGGEVGSLSFDLGQIGNAVASSSTLFATNLAALGTEGQVFSLNSVGSDFIYSFGFGALNGILAKGLTQLGAEQPMASYASSIFIGHYALATAPWTLPVSSWLHDITTGFPTTSGFKYGG</sequence>
<dbReference type="NCBIfam" id="TIGR03696">
    <property type="entry name" value="Rhs_assc_core"/>
    <property type="match status" value="1"/>
</dbReference>
<dbReference type="InterPro" id="IPR022385">
    <property type="entry name" value="Rhs_assc_core"/>
</dbReference>
<organism evidence="2 3">
    <name type="scientific">Sulfobacillus thermotolerans</name>
    <dbReference type="NCBI Taxonomy" id="338644"/>
    <lineage>
        <taxon>Bacteria</taxon>
        <taxon>Bacillati</taxon>
        <taxon>Bacillota</taxon>
        <taxon>Clostridia</taxon>
        <taxon>Eubacteriales</taxon>
        <taxon>Clostridiales Family XVII. Incertae Sedis</taxon>
        <taxon>Sulfobacillus</taxon>
    </lineage>
</organism>
<dbReference type="Gene3D" id="2.180.10.10">
    <property type="entry name" value="RHS repeat-associated core"/>
    <property type="match status" value="1"/>
</dbReference>
<keyword evidence="3" id="KW-1185">Reference proteome</keyword>
<evidence type="ECO:0000256" key="1">
    <source>
        <dbReference type="SAM" id="Phobius"/>
    </source>
</evidence>
<evidence type="ECO:0008006" key="4">
    <source>
        <dbReference type="Google" id="ProtNLM"/>
    </source>
</evidence>
<gene>
    <name evidence="2" type="ORF">BXT84_00085</name>
</gene>
<feature type="transmembrane region" description="Helical" evidence="1">
    <location>
        <begin position="48"/>
        <end position="69"/>
    </location>
</feature>
<keyword evidence="1" id="KW-0812">Transmembrane</keyword>
<dbReference type="EMBL" id="CP019454">
    <property type="protein sequence ID" value="AUW92549.1"/>
    <property type="molecule type" value="Genomic_DNA"/>
</dbReference>
<name>A0ABN5GWP6_9FIRM</name>
<protein>
    <recommendedName>
        <fullName evidence="4">RHS repeat-associated core domain-containing protein</fullName>
    </recommendedName>
</protein>
<accession>A0ABN5GWP6</accession>
<evidence type="ECO:0000313" key="3">
    <source>
        <dbReference type="Proteomes" id="UP000325292"/>
    </source>
</evidence>
<proteinExistence type="predicted"/>